<dbReference type="PANTHER" id="PTHR35096">
    <property type="entry name" value="BNAA08G28570D PROTEIN"/>
    <property type="match status" value="1"/>
</dbReference>
<dbReference type="STRING" id="106549.A0A540LSR8"/>
<reference evidence="2 3" key="1">
    <citation type="journal article" date="2019" name="G3 (Bethesda)">
        <title>Sequencing of a Wild Apple (Malus baccata) Genome Unravels the Differences Between Cultivated and Wild Apple Species Regarding Disease Resistance and Cold Tolerance.</title>
        <authorList>
            <person name="Chen X."/>
        </authorList>
    </citation>
    <scope>NUCLEOTIDE SEQUENCE [LARGE SCALE GENOMIC DNA]</scope>
    <source>
        <strain evidence="3">cv. Shandingzi</strain>
        <tissue evidence="2">Leaves</tissue>
    </source>
</reference>
<keyword evidence="3" id="KW-1185">Reference proteome</keyword>
<proteinExistence type="predicted"/>
<gene>
    <name evidence="2" type="ORF">C1H46_024981</name>
</gene>
<comment type="caution">
    <text evidence="2">The sequence shown here is derived from an EMBL/GenBank/DDBJ whole genome shotgun (WGS) entry which is preliminary data.</text>
</comment>
<dbReference type="InterPro" id="IPR056689">
    <property type="entry name" value="DUF7787"/>
</dbReference>
<dbReference type="EMBL" id="VIEB01000478">
    <property type="protein sequence ID" value="TQD89446.1"/>
    <property type="molecule type" value="Genomic_DNA"/>
</dbReference>
<dbReference type="Pfam" id="PF04900">
    <property type="entry name" value="Fcf1"/>
    <property type="match status" value="1"/>
</dbReference>
<protein>
    <recommendedName>
        <fullName evidence="1">DUF7787 domain-containing protein</fullName>
    </recommendedName>
</protein>
<dbReference type="Proteomes" id="UP000315295">
    <property type="component" value="Unassembled WGS sequence"/>
</dbReference>
<sequence length="393" mass="44222">MDMVSASASKRKTTGFHSEKMTLEDYMFLIQSNSHLHLTVAHLNQIISMHRYKKIYKVPKARLSDSVGSLPLVDPTHSTLKDYISPFGITTLEDIVTDLADLNWKECHQQPKIPTTIRRQHPLWTRFRRKPTNSKEISSFPTGYFFSIRSLEAANSLITARCDHESHVSAEDCILDVVGQSNSEHFFVATQHVDPRRKLLKIPGVPAIYALRTALLLESPSDDQHQFVKQRLQMTNLEYKLLKKQKNISNSLKINDPPSEEDGSGDQIMEAQAVANRDTARIRLGVKDKVQFKRKRAKVLPNSFLSCSSWKHTTSAPPPPVSPSHDVVEYLQLQQSLSLVLNCRPYGVVSAPNSTSGTARPEKKLVPKRKRKRSLVAADFAHAALDSVSYGSC</sequence>
<dbReference type="AlphaFoldDB" id="A0A540LSR8"/>
<accession>A0A540LSR8</accession>
<evidence type="ECO:0000313" key="3">
    <source>
        <dbReference type="Proteomes" id="UP000315295"/>
    </source>
</evidence>
<dbReference type="Gene3D" id="3.40.50.1010">
    <property type="entry name" value="5'-nuclease"/>
    <property type="match status" value="1"/>
</dbReference>
<dbReference type="Pfam" id="PF25042">
    <property type="entry name" value="DUF7787"/>
    <property type="match status" value="1"/>
</dbReference>
<dbReference type="InterPro" id="IPR006984">
    <property type="entry name" value="Fcf1/UTP23"/>
</dbReference>
<organism evidence="2 3">
    <name type="scientific">Malus baccata</name>
    <name type="common">Siberian crab apple</name>
    <name type="synonym">Pyrus baccata</name>
    <dbReference type="NCBI Taxonomy" id="106549"/>
    <lineage>
        <taxon>Eukaryota</taxon>
        <taxon>Viridiplantae</taxon>
        <taxon>Streptophyta</taxon>
        <taxon>Embryophyta</taxon>
        <taxon>Tracheophyta</taxon>
        <taxon>Spermatophyta</taxon>
        <taxon>Magnoliopsida</taxon>
        <taxon>eudicotyledons</taxon>
        <taxon>Gunneridae</taxon>
        <taxon>Pentapetalae</taxon>
        <taxon>rosids</taxon>
        <taxon>fabids</taxon>
        <taxon>Rosales</taxon>
        <taxon>Rosaceae</taxon>
        <taxon>Amygdaloideae</taxon>
        <taxon>Maleae</taxon>
        <taxon>Malus</taxon>
    </lineage>
</organism>
<feature type="domain" description="DUF7787" evidence="1">
    <location>
        <begin position="18"/>
        <end position="74"/>
    </location>
</feature>
<dbReference type="GO" id="GO:0032040">
    <property type="term" value="C:small-subunit processome"/>
    <property type="evidence" value="ECO:0007669"/>
    <property type="project" value="InterPro"/>
</dbReference>
<name>A0A540LSR8_MALBA</name>
<evidence type="ECO:0000313" key="2">
    <source>
        <dbReference type="EMBL" id="TQD89446.1"/>
    </source>
</evidence>
<dbReference type="PANTHER" id="PTHR35096:SF8">
    <property type="entry name" value="OS03G0308600 PROTEIN"/>
    <property type="match status" value="1"/>
</dbReference>
<evidence type="ECO:0000259" key="1">
    <source>
        <dbReference type="Pfam" id="PF25042"/>
    </source>
</evidence>